<sequence>MMDFIDEFSSINTETSEHSLFGDLSKEVYATSPNSSFLYEQEKADMQNSLGKEILLDSQLRLNEDFDLSARYETSTDLCMLQNSRTSTNTLSDVVRSSVLDNSEDWQDKFMKQGNDFALLPSSDILEPTLAELNTHSEENSLIEIGSTNNIQNTDNLDFFRTIIATSAENNLRGKCQETEILNSKTNSLWTNQSPIQSVRTATSTLSNTFAPPVRNLANLTFQNKNTGKIVNGLTTSSCIPSTVTSITSQAGVGDESNSVDRKWEEIKHFIHDDLKQTAKQQPRPALKRKSQGSLSSALSNDTDDGSDTDMNEDTDSDVEESDDEWSGANHTSSKRACKDQQYFWQYNIQLKGPKGKRVNFGLERDPHKLQDFEDPVFDSNTATQLGTAIRHGGKARKGDGNDIRPNPKKLVQIGTQLKKINKQINEFVPLSELPLPSRNKSKKEKNKLASRACRLKKKAQHEANKVKLHGLDLEHKQLLQVVTAIRNELFTVVNDPQRGLPSQLPSSSMTEKLEGLIKENIQHVVAGNSADFVNGVIKRVEEGDPTGGLDISRNS</sequence>
<organism evidence="3 4">
    <name type="scientific">Pinctada imbricata</name>
    <name type="common">Atlantic pearl-oyster</name>
    <name type="synonym">Pinctada martensii</name>
    <dbReference type="NCBI Taxonomy" id="66713"/>
    <lineage>
        <taxon>Eukaryota</taxon>
        <taxon>Metazoa</taxon>
        <taxon>Spiralia</taxon>
        <taxon>Lophotrochozoa</taxon>
        <taxon>Mollusca</taxon>
        <taxon>Bivalvia</taxon>
        <taxon>Autobranchia</taxon>
        <taxon>Pteriomorphia</taxon>
        <taxon>Pterioida</taxon>
        <taxon>Pterioidea</taxon>
        <taxon>Pteriidae</taxon>
        <taxon>Pinctada</taxon>
    </lineage>
</organism>
<dbReference type="EMBL" id="VSWD01000008">
    <property type="protein sequence ID" value="KAK3094612.1"/>
    <property type="molecule type" value="Genomic_DNA"/>
</dbReference>
<dbReference type="CDD" id="cd14809">
    <property type="entry name" value="bZIP_AUREO-like"/>
    <property type="match status" value="1"/>
</dbReference>
<accession>A0AA88XXZ7</accession>
<feature type="region of interest" description="Disordered" evidence="1">
    <location>
        <begin position="389"/>
        <end position="408"/>
    </location>
</feature>
<dbReference type="AlphaFoldDB" id="A0AA88XXZ7"/>
<dbReference type="GO" id="GO:0006986">
    <property type="term" value="P:response to unfolded protein"/>
    <property type="evidence" value="ECO:0007669"/>
    <property type="project" value="InterPro"/>
</dbReference>
<dbReference type="PANTHER" id="PTHR21552">
    <property type="entry name" value="ADULT RETINA PROTEIN"/>
    <property type="match status" value="1"/>
</dbReference>
<evidence type="ECO:0000259" key="2">
    <source>
        <dbReference type="PROSITE" id="PS00036"/>
    </source>
</evidence>
<dbReference type="PANTHER" id="PTHR21552:SF2">
    <property type="entry name" value="CREB3 REGULATORY FACTOR"/>
    <property type="match status" value="1"/>
</dbReference>
<proteinExistence type="predicted"/>
<dbReference type="SMART" id="SM00338">
    <property type="entry name" value="BRLZ"/>
    <property type="match status" value="1"/>
</dbReference>
<feature type="domain" description="BZIP" evidence="2">
    <location>
        <begin position="443"/>
        <end position="457"/>
    </location>
</feature>
<gene>
    <name evidence="3" type="ORF">FSP39_004036</name>
</gene>
<name>A0AA88XXZ7_PINIB</name>
<keyword evidence="4" id="KW-1185">Reference proteome</keyword>
<evidence type="ECO:0000256" key="1">
    <source>
        <dbReference type="SAM" id="MobiDB-lite"/>
    </source>
</evidence>
<dbReference type="SUPFAM" id="SSF57959">
    <property type="entry name" value="Leucine zipper domain"/>
    <property type="match status" value="1"/>
</dbReference>
<evidence type="ECO:0000313" key="4">
    <source>
        <dbReference type="Proteomes" id="UP001186944"/>
    </source>
</evidence>
<feature type="compositionally biased region" description="Polar residues" evidence="1">
    <location>
        <begin position="292"/>
        <end position="301"/>
    </location>
</feature>
<dbReference type="InterPro" id="IPR046347">
    <property type="entry name" value="bZIP_sf"/>
</dbReference>
<feature type="compositionally biased region" description="Acidic residues" evidence="1">
    <location>
        <begin position="302"/>
        <end position="326"/>
    </location>
</feature>
<comment type="caution">
    <text evidence="3">The sequence shown here is derived from an EMBL/GenBank/DDBJ whole genome shotgun (WGS) entry which is preliminary data.</text>
</comment>
<dbReference type="GO" id="GO:0005634">
    <property type="term" value="C:nucleus"/>
    <property type="evidence" value="ECO:0007669"/>
    <property type="project" value="TreeGrafter"/>
</dbReference>
<dbReference type="GO" id="GO:0000977">
    <property type="term" value="F:RNA polymerase II transcription regulatory region sequence-specific DNA binding"/>
    <property type="evidence" value="ECO:0007669"/>
    <property type="project" value="TreeGrafter"/>
</dbReference>
<dbReference type="InterPro" id="IPR039165">
    <property type="entry name" value="CREBRF"/>
</dbReference>
<dbReference type="PROSITE" id="PS00036">
    <property type="entry name" value="BZIP_BASIC"/>
    <property type="match status" value="1"/>
</dbReference>
<dbReference type="Proteomes" id="UP001186944">
    <property type="component" value="Unassembled WGS sequence"/>
</dbReference>
<feature type="region of interest" description="Disordered" evidence="1">
    <location>
        <begin position="275"/>
        <end position="334"/>
    </location>
</feature>
<dbReference type="GO" id="GO:0000981">
    <property type="term" value="F:DNA-binding transcription factor activity, RNA polymerase II-specific"/>
    <property type="evidence" value="ECO:0007669"/>
    <property type="project" value="TreeGrafter"/>
</dbReference>
<evidence type="ECO:0000313" key="3">
    <source>
        <dbReference type="EMBL" id="KAK3094612.1"/>
    </source>
</evidence>
<protein>
    <recommendedName>
        <fullName evidence="2">BZIP domain-containing protein</fullName>
    </recommendedName>
</protein>
<dbReference type="InterPro" id="IPR004827">
    <property type="entry name" value="bZIP"/>
</dbReference>
<reference evidence="3" key="1">
    <citation type="submission" date="2019-08" db="EMBL/GenBank/DDBJ databases">
        <title>The improved chromosome-level genome for the pearl oyster Pinctada fucata martensii using PacBio sequencing and Hi-C.</title>
        <authorList>
            <person name="Zheng Z."/>
        </authorList>
    </citation>
    <scope>NUCLEOTIDE SEQUENCE</scope>
    <source>
        <strain evidence="3">ZZ-2019</strain>
        <tissue evidence="3">Adductor muscle</tissue>
    </source>
</reference>